<protein>
    <recommendedName>
        <fullName evidence="1">Reverse transcriptase domain-containing protein</fullName>
    </recommendedName>
</protein>
<dbReference type="EMBL" id="CAKOGL010000025">
    <property type="protein sequence ID" value="CAH2103013.1"/>
    <property type="molecule type" value="Genomic_DNA"/>
</dbReference>
<keyword evidence="3" id="KW-1185">Reference proteome</keyword>
<accession>A0AAU9UV33</accession>
<name>A0AAU9UV33_EUPED</name>
<organism evidence="2 3">
    <name type="scientific">Euphydryas editha</name>
    <name type="common">Edith's checkerspot</name>
    <dbReference type="NCBI Taxonomy" id="104508"/>
    <lineage>
        <taxon>Eukaryota</taxon>
        <taxon>Metazoa</taxon>
        <taxon>Ecdysozoa</taxon>
        <taxon>Arthropoda</taxon>
        <taxon>Hexapoda</taxon>
        <taxon>Insecta</taxon>
        <taxon>Pterygota</taxon>
        <taxon>Neoptera</taxon>
        <taxon>Endopterygota</taxon>
        <taxon>Lepidoptera</taxon>
        <taxon>Glossata</taxon>
        <taxon>Ditrysia</taxon>
        <taxon>Papilionoidea</taxon>
        <taxon>Nymphalidae</taxon>
        <taxon>Nymphalinae</taxon>
        <taxon>Euphydryas</taxon>
    </lineage>
</organism>
<comment type="caution">
    <text evidence="2">The sequence shown here is derived from an EMBL/GenBank/DDBJ whole genome shotgun (WGS) entry which is preliminary data.</text>
</comment>
<dbReference type="PANTHER" id="PTHR36688:SF1">
    <property type="entry name" value="ENDONUCLEASE_EXONUCLEASE_PHOSPHATASE DOMAIN-CONTAINING PROTEIN"/>
    <property type="match status" value="1"/>
</dbReference>
<sequence length="127" mass="14502">MTKAFDRVWHAGLLAKLINTTTPSAIVRVIASFLEGRSFYVLVEGVDLRPRPIQAGVPQGSCLSPRLYAVYTDDIPTFRDHRREWEEDVLLALYADDSAFFASSYHQIVATNRTQRLLDLSPKWFDK</sequence>
<dbReference type="Pfam" id="PF00078">
    <property type="entry name" value="RVT_1"/>
    <property type="match status" value="1"/>
</dbReference>
<dbReference type="Proteomes" id="UP001153954">
    <property type="component" value="Unassembled WGS sequence"/>
</dbReference>
<feature type="domain" description="Reverse transcriptase" evidence="1">
    <location>
        <begin position="1"/>
        <end position="127"/>
    </location>
</feature>
<evidence type="ECO:0000313" key="2">
    <source>
        <dbReference type="EMBL" id="CAH2103013.1"/>
    </source>
</evidence>
<dbReference type="AlphaFoldDB" id="A0AAU9UV33"/>
<gene>
    <name evidence="2" type="ORF">EEDITHA_LOCUS17574</name>
</gene>
<evidence type="ECO:0000313" key="3">
    <source>
        <dbReference type="Proteomes" id="UP001153954"/>
    </source>
</evidence>
<reference evidence="2" key="1">
    <citation type="submission" date="2022-03" db="EMBL/GenBank/DDBJ databases">
        <authorList>
            <person name="Tunstrom K."/>
        </authorList>
    </citation>
    <scope>NUCLEOTIDE SEQUENCE</scope>
</reference>
<evidence type="ECO:0000259" key="1">
    <source>
        <dbReference type="PROSITE" id="PS50878"/>
    </source>
</evidence>
<proteinExistence type="predicted"/>
<dbReference type="InterPro" id="IPR000477">
    <property type="entry name" value="RT_dom"/>
</dbReference>
<dbReference type="PROSITE" id="PS50878">
    <property type="entry name" value="RT_POL"/>
    <property type="match status" value="1"/>
</dbReference>
<dbReference type="PANTHER" id="PTHR36688">
    <property type="entry name" value="ENDO/EXONUCLEASE/PHOSPHATASE DOMAIN-CONTAINING PROTEIN"/>
    <property type="match status" value="1"/>
</dbReference>
<dbReference type="InterPro" id="IPR052560">
    <property type="entry name" value="RdDP_mobile_element"/>
</dbReference>